<dbReference type="Proteomes" id="UP000247978">
    <property type="component" value="Unassembled WGS sequence"/>
</dbReference>
<dbReference type="OrthoDB" id="2988498at2"/>
<dbReference type="EMBL" id="QJJQ01000002">
    <property type="protein sequence ID" value="PXW89448.1"/>
    <property type="molecule type" value="Genomic_DNA"/>
</dbReference>
<name>A0A2V3W8D7_9BACI</name>
<feature type="signal peptide" evidence="1">
    <location>
        <begin position="1"/>
        <end position="27"/>
    </location>
</feature>
<reference evidence="2 3" key="1">
    <citation type="submission" date="2018-05" db="EMBL/GenBank/DDBJ databases">
        <title>Genomic Encyclopedia of Type Strains, Phase IV (KMG-IV): sequencing the most valuable type-strain genomes for metagenomic binning, comparative biology and taxonomic classification.</title>
        <authorList>
            <person name="Goeker M."/>
        </authorList>
    </citation>
    <scope>NUCLEOTIDE SEQUENCE [LARGE SCALE GENOMIC DNA]</scope>
    <source>
        <strain evidence="2 3">DSM 28556</strain>
    </source>
</reference>
<evidence type="ECO:0000313" key="2">
    <source>
        <dbReference type="EMBL" id="PXW89448.1"/>
    </source>
</evidence>
<comment type="caution">
    <text evidence="2">The sequence shown here is derived from an EMBL/GenBank/DDBJ whole genome shotgun (WGS) entry which is preliminary data.</text>
</comment>
<dbReference type="AlphaFoldDB" id="A0A2V3W8D7"/>
<gene>
    <name evidence="2" type="ORF">DFR56_102225</name>
</gene>
<evidence type="ECO:0008006" key="4">
    <source>
        <dbReference type="Google" id="ProtNLM"/>
    </source>
</evidence>
<dbReference type="RefSeq" id="WP_110394169.1">
    <property type="nucleotide sequence ID" value="NZ_JBHUHB010000001.1"/>
</dbReference>
<feature type="chain" id="PRO_5016000262" description="Outer membrane protein with glycine zipper" evidence="1">
    <location>
        <begin position="28"/>
        <end position="284"/>
    </location>
</feature>
<keyword evidence="1" id="KW-0732">Signal</keyword>
<proteinExistence type="predicted"/>
<sequence>MKKRFLKPIVLGLIVMLIFNITPSAFANQTEHGLSETMNNLSKTEQQDITNHLEALELKTADTSEELSKENKQIAKKSLESFEKNLIYAGINNGEKNIILGTDNEDTFVAITDEIIEVVERIGEYDFLINGEEHHIEVTISDSSDDSETALTFNNETIESGEVGIMSSWKLQSTKWVNVNAQRNFHTYTASALGGIIGTILGGVIGGAFGSMVGSLAVGMAYNYAASSQYPTNVGRSHLYMYTRGKSPLVDRKTVSYDYAVYNGKNVYLGKAERIKRGCVGCGV</sequence>
<evidence type="ECO:0000256" key="1">
    <source>
        <dbReference type="SAM" id="SignalP"/>
    </source>
</evidence>
<keyword evidence="3" id="KW-1185">Reference proteome</keyword>
<protein>
    <recommendedName>
        <fullName evidence="4">Outer membrane protein with glycine zipper</fullName>
    </recommendedName>
</protein>
<organism evidence="2 3">
    <name type="scientific">Pseudogracilibacillus auburnensis</name>
    <dbReference type="NCBI Taxonomy" id="1494959"/>
    <lineage>
        <taxon>Bacteria</taxon>
        <taxon>Bacillati</taxon>
        <taxon>Bacillota</taxon>
        <taxon>Bacilli</taxon>
        <taxon>Bacillales</taxon>
        <taxon>Bacillaceae</taxon>
        <taxon>Pseudogracilibacillus</taxon>
    </lineage>
</organism>
<evidence type="ECO:0000313" key="3">
    <source>
        <dbReference type="Proteomes" id="UP000247978"/>
    </source>
</evidence>
<accession>A0A2V3W8D7</accession>